<dbReference type="SUPFAM" id="SSF46689">
    <property type="entry name" value="Homeodomain-like"/>
    <property type="match status" value="1"/>
</dbReference>
<feature type="domain" description="HTH tetR-type" evidence="5">
    <location>
        <begin position="13"/>
        <end position="73"/>
    </location>
</feature>
<dbReference type="GO" id="GO:0003700">
    <property type="term" value="F:DNA-binding transcription factor activity"/>
    <property type="evidence" value="ECO:0007669"/>
    <property type="project" value="TreeGrafter"/>
</dbReference>
<evidence type="ECO:0000256" key="4">
    <source>
        <dbReference type="PROSITE-ProRule" id="PRU00335"/>
    </source>
</evidence>
<dbReference type="PROSITE" id="PS50977">
    <property type="entry name" value="HTH_TETR_2"/>
    <property type="match status" value="1"/>
</dbReference>
<dbReference type="PANTHER" id="PTHR30055:SF234">
    <property type="entry name" value="HTH-TYPE TRANSCRIPTIONAL REGULATOR BETI"/>
    <property type="match status" value="1"/>
</dbReference>
<dbReference type="InterPro" id="IPR001647">
    <property type="entry name" value="HTH_TetR"/>
</dbReference>
<sequence length="210" mass="24289">MVNKRHKVRRPTEVRRREILDAATKLFSERGYNGITLTDVAKEVGISQPGLMHYVDSKESLLSFVITEVYDKTGTPEEFLSSGLPGSDPEGPLFPSYMRYLICCNSRRPTLVQLYNVLGAEAVNPEHPLHDMFTNRPASIWEHYSEIPWSIPPAIGPWDNMRPYVRHCMELFDGIQFRWLRNPPIDMYAEWLDLEGMLFPSPLWDGYVSR</sequence>
<reference evidence="6 7" key="1">
    <citation type="submission" date="2019-07" db="EMBL/GenBank/DDBJ databases">
        <title>Bifidobacterium asteroides genomes.</title>
        <authorList>
            <person name="Zheng H."/>
        </authorList>
    </citation>
    <scope>NUCLEOTIDE SEQUENCE [LARGE SCALE GENOMIC DNA]</scope>
    <source>
        <strain evidence="6 7">W8102</strain>
    </source>
</reference>
<evidence type="ECO:0000313" key="7">
    <source>
        <dbReference type="Proteomes" id="UP000316508"/>
    </source>
</evidence>
<comment type="caution">
    <text evidence="6">The sequence shown here is derived from an EMBL/GenBank/DDBJ whole genome shotgun (WGS) entry which is preliminary data.</text>
</comment>
<dbReference type="Proteomes" id="UP000316508">
    <property type="component" value="Unassembled WGS sequence"/>
</dbReference>
<accession>A0A556R3X2</accession>
<protein>
    <submittedName>
        <fullName evidence="6">TetR/AcrR family transcriptional regulator</fullName>
    </submittedName>
</protein>
<evidence type="ECO:0000256" key="3">
    <source>
        <dbReference type="ARBA" id="ARBA00023163"/>
    </source>
</evidence>
<dbReference type="AlphaFoldDB" id="A0A556R3X2"/>
<evidence type="ECO:0000256" key="2">
    <source>
        <dbReference type="ARBA" id="ARBA00023125"/>
    </source>
</evidence>
<evidence type="ECO:0000259" key="5">
    <source>
        <dbReference type="PROSITE" id="PS50977"/>
    </source>
</evidence>
<keyword evidence="7" id="KW-1185">Reference proteome</keyword>
<feature type="DNA-binding region" description="H-T-H motif" evidence="4">
    <location>
        <begin position="36"/>
        <end position="55"/>
    </location>
</feature>
<dbReference type="InterPro" id="IPR050109">
    <property type="entry name" value="HTH-type_TetR-like_transc_reg"/>
</dbReference>
<name>A0A556R3X2_9BIFI</name>
<dbReference type="PANTHER" id="PTHR30055">
    <property type="entry name" value="HTH-TYPE TRANSCRIPTIONAL REGULATOR RUTR"/>
    <property type="match status" value="1"/>
</dbReference>
<dbReference type="EMBL" id="VMHK01000002">
    <property type="protein sequence ID" value="TSJ83571.1"/>
    <property type="molecule type" value="Genomic_DNA"/>
</dbReference>
<dbReference type="Pfam" id="PF00440">
    <property type="entry name" value="TetR_N"/>
    <property type="match status" value="1"/>
</dbReference>
<keyword evidence="2 4" id="KW-0238">DNA-binding</keyword>
<keyword evidence="3" id="KW-0804">Transcription</keyword>
<keyword evidence="1" id="KW-0805">Transcription regulation</keyword>
<organism evidence="6 7">
    <name type="scientific">Bifidobacterium apousia</name>
    <dbReference type="NCBI Taxonomy" id="2750996"/>
    <lineage>
        <taxon>Bacteria</taxon>
        <taxon>Bacillati</taxon>
        <taxon>Actinomycetota</taxon>
        <taxon>Actinomycetes</taxon>
        <taxon>Bifidobacteriales</taxon>
        <taxon>Bifidobacteriaceae</taxon>
        <taxon>Bifidobacterium</taxon>
    </lineage>
</organism>
<dbReference type="GO" id="GO:0000976">
    <property type="term" value="F:transcription cis-regulatory region binding"/>
    <property type="evidence" value="ECO:0007669"/>
    <property type="project" value="TreeGrafter"/>
</dbReference>
<dbReference type="Gene3D" id="1.10.357.10">
    <property type="entry name" value="Tetracycline Repressor, domain 2"/>
    <property type="match status" value="1"/>
</dbReference>
<dbReference type="InterPro" id="IPR009057">
    <property type="entry name" value="Homeodomain-like_sf"/>
</dbReference>
<evidence type="ECO:0000313" key="6">
    <source>
        <dbReference type="EMBL" id="TSJ83571.1"/>
    </source>
</evidence>
<dbReference type="PRINTS" id="PR00455">
    <property type="entry name" value="HTHTETR"/>
</dbReference>
<proteinExistence type="predicted"/>
<gene>
    <name evidence="6" type="ORF">FPK30_04290</name>
</gene>
<evidence type="ECO:0000256" key="1">
    <source>
        <dbReference type="ARBA" id="ARBA00023015"/>
    </source>
</evidence>